<dbReference type="PANTHER" id="PTHR11205">
    <property type="entry name" value="RIBOSOMAL PROTEIN S7"/>
    <property type="match status" value="1"/>
</dbReference>
<keyword evidence="4 6" id="KW-0689">Ribosomal protein</keyword>
<comment type="similarity">
    <text evidence="1 6 7">Belongs to the universal ribosomal protein uS7 family.</text>
</comment>
<sequence length="158" mass="18337">MRKRQAKKRPLLPDPRFNDQLVTRFVNNMMWDGKKSVAFKVFYDAIDIVEEKKTDDEKTALELWKDALSNVMPHVEVRSRRVGGATFQIPMQIRPDRKVSTAMKWLIGYARKRNEKSMAQRLASEILAAAKEEGAAVKKRVDTHKMAEANKAFSHFRF</sequence>
<dbReference type="InterPro" id="IPR036823">
    <property type="entry name" value="Ribosomal_uS7_dom_sf"/>
</dbReference>
<keyword evidence="6" id="KW-0820">tRNA-binding</keyword>
<evidence type="ECO:0000256" key="2">
    <source>
        <dbReference type="ARBA" id="ARBA00022730"/>
    </source>
</evidence>
<keyword evidence="3 6" id="KW-0694">RNA-binding</keyword>
<evidence type="ECO:0000259" key="8">
    <source>
        <dbReference type="Pfam" id="PF00177"/>
    </source>
</evidence>
<keyword evidence="10" id="KW-1185">Reference proteome</keyword>
<dbReference type="Pfam" id="PF00177">
    <property type="entry name" value="Ribosomal_S7"/>
    <property type="match status" value="1"/>
</dbReference>
<protein>
    <recommendedName>
        <fullName evidence="6">Small ribosomal subunit protein uS7</fullName>
    </recommendedName>
</protein>
<dbReference type="Gene3D" id="1.10.455.10">
    <property type="entry name" value="Ribosomal protein S7 domain"/>
    <property type="match status" value="1"/>
</dbReference>
<dbReference type="EMBL" id="FQWS01000002">
    <property type="protein sequence ID" value="SHH27736.1"/>
    <property type="molecule type" value="Genomic_DNA"/>
</dbReference>
<dbReference type="AlphaFoldDB" id="A0A1M5RNH8"/>
<dbReference type="HAMAP" id="MF_00480_B">
    <property type="entry name" value="Ribosomal_uS7_B"/>
    <property type="match status" value="1"/>
</dbReference>
<proteinExistence type="inferred from homology"/>
<dbReference type="InterPro" id="IPR000235">
    <property type="entry name" value="Ribosomal_uS7"/>
</dbReference>
<evidence type="ECO:0000256" key="4">
    <source>
        <dbReference type="ARBA" id="ARBA00022980"/>
    </source>
</evidence>
<dbReference type="InterPro" id="IPR020606">
    <property type="entry name" value="Ribosomal_uS7_CS"/>
</dbReference>
<dbReference type="GO" id="GO:0006412">
    <property type="term" value="P:translation"/>
    <property type="evidence" value="ECO:0007669"/>
    <property type="project" value="UniProtKB-UniRule"/>
</dbReference>
<evidence type="ECO:0000256" key="5">
    <source>
        <dbReference type="ARBA" id="ARBA00023274"/>
    </source>
</evidence>
<dbReference type="SUPFAM" id="SSF47973">
    <property type="entry name" value="Ribosomal protein S7"/>
    <property type="match status" value="1"/>
</dbReference>
<evidence type="ECO:0000256" key="6">
    <source>
        <dbReference type="HAMAP-Rule" id="MF_00480"/>
    </source>
</evidence>
<evidence type="ECO:0000313" key="9">
    <source>
        <dbReference type="EMBL" id="SHH27736.1"/>
    </source>
</evidence>
<dbReference type="OrthoDB" id="9807653at2"/>
<dbReference type="GO" id="GO:0000049">
    <property type="term" value="F:tRNA binding"/>
    <property type="evidence" value="ECO:0007669"/>
    <property type="project" value="UniProtKB-UniRule"/>
</dbReference>
<evidence type="ECO:0000313" key="10">
    <source>
        <dbReference type="Proteomes" id="UP000184522"/>
    </source>
</evidence>
<accession>A0A1M5RNH8</accession>
<keyword evidence="2 6" id="KW-0699">rRNA-binding</keyword>
<keyword evidence="5 6" id="KW-0687">Ribonucleoprotein</keyword>
<dbReference type="FunFam" id="1.10.455.10:FF:000001">
    <property type="entry name" value="30S ribosomal protein S7"/>
    <property type="match status" value="1"/>
</dbReference>
<dbReference type="PROSITE" id="PS00052">
    <property type="entry name" value="RIBOSOMAL_S7"/>
    <property type="match status" value="1"/>
</dbReference>
<evidence type="ECO:0000256" key="7">
    <source>
        <dbReference type="RuleBase" id="RU003619"/>
    </source>
</evidence>
<dbReference type="PIRSF" id="PIRSF002122">
    <property type="entry name" value="RPS7p_RPS7a_RPS5e_RPS7o"/>
    <property type="match status" value="1"/>
</dbReference>
<feature type="domain" description="Small ribosomal subunit protein uS7" evidence="8">
    <location>
        <begin position="1"/>
        <end position="151"/>
    </location>
</feature>
<dbReference type="Proteomes" id="UP000184522">
    <property type="component" value="Unassembled WGS sequence"/>
</dbReference>
<organism evidence="9 10">
    <name type="scientific">Winogradskyella jejuensis</name>
    <dbReference type="NCBI Taxonomy" id="1089305"/>
    <lineage>
        <taxon>Bacteria</taxon>
        <taxon>Pseudomonadati</taxon>
        <taxon>Bacteroidota</taxon>
        <taxon>Flavobacteriia</taxon>
        <taxon>Flavobacteriales</taxon>
        <taxon>Flavobacteriaceae</taxon>
        <taxon>Winogradskyella</taxon>
    </lineage>
</organism>
<comment type="function">
    <text evidence="6">One of the primary rRNA binding proteins, it binds directly to 16S rRNA where it nucleates assembly of the head domain of the 30S subunit. Is located at the subunit interface close to the decoding center, probably blocks exit of the E-site tRNA.</text>
</comment>
<dbReference type="STRING" id="1089305.SAMN05444148_1636"/>
<evidence type="ECO:0000256" key="3">
    <source>
        <dbReference type="ARBA" id="ARBA00022884"/>
    </source>
</evidence>
<dbReference type="GO" id="GO:0019843">
    <property type="term" value="F:rRNA binding"/>
    <property type="evidence" value="ECO:0007669"/>
    <property type="project" value="UniProtKB-UniRule"/>
</dbReference>
<dbReference type="CDD" id="cd14869">
    <property type="entry name" value="uS7_Bacteria"/>
    <property type="match status" value="1"/>
</dbReference>
<reference evidence="10" key="1">
    <citation type="submission" date="2016-11" db="EMBL/GenBank/DDBJ databases">
        <authorList>
            <person name="Varghese N."/>
            <person name="Submissions S."/>
        </authorList>
    </citation>
    <scope>NUCLEOTIDE SEQUENCE [LARGE SCALE GENOMIC DNA]</scope>
    <source>
        <strain evidence="10">DSM 25330</strain>
    </source>
</reference>
<gene>
    <name evidence="6" type="primary">rpsG</name>
    <name evidence="9" type="ORF">SAMN05444148_1636</name>
</gene>
<comment type="subunit">
    <text evidence="6">Part of the 30S ribosomal subunit. Contacts proteins S9 and S11.</text>
</comment>
<dbReference type="RefSeq" id="WP_073085345.1">
    <property type="nucleotide sequence ID" value="NZ_FQWS01000002.1"/>
</dbReference>
<dbReference type="InterPro" id="IPR023798">
    <property type="entry name" value="Ribosomal_uS7_dom"/>
</dbReference>
<dbReference type="InterPro" id="IPR005717">
    <property type="entry name" value="Ribosomal_uS7_bac/org-type"/>
</dbReference>
<dbReference type="GO" id="GO:0003735">
    <property type="term" value="F:structural constituent of ribosome"/>
    <property type="evidence" value="ECO:0007669"/>
    <property type="project" value="InterPro"/>
</dbReference>
<dbReference type="NCBIfam" id="TIGR01029">
    <property type="entry name" value="rpsG_bact"/>
    <property type="match status" value="1"/>
</dbReference>
<name>A0A1M5RNH8_9FLAO</name>
<evidence type="ECO:0000256" key="1">
    <source>
        <dbReference type="ARBA" id="ARBA00007151"/>
    </source>
</evidence>
<dbReference type="GO" id="GO:0015935">
    <property type="term" value="C:small ribosomal subunit"/>
    <property type="evidence" value="ECO:0007669"/>
    <property type="project" value="InterPro"/>
</dbReference>